<sequence length="59" mass="6302">MSKFRDIIICSGVTLFFTGAIGLAFNIFSPDSNALVFIAVISLLTIGAGIFLKSLFESL</sequence>
<keyword evidence="1" id="KW-0472">Membrane</keyword>
<evidence type="ECO:0000256" key="1">
    <source>
        <dbReference type="SAM" id="Phobius"/>
    </source>
</evidence>
<evidence type="ECO:0000313" key="3">
    <source>
        <dbReference type="Proteomes" id="UP000013520"/>
    </source>
</evidence>
<keyword evidence="1" id="KW-1133">Transmembrane helix</keyword>
<gene>
    <name evidence="2" type="ORF">Desgi_3855</name>
</gene>
<dbReference type="KEGG" id="dgi:Desgi_3855"/>
<dbReference type="RefSeq" id="WP_006520565.1">
    <property type="nucleotide sequence ID" value="NC_021184.1"/>
</dbReference>
<protein>
    <submittedName>
        <fullName evidence="2">Uncharacterized protein</fullName>
    </submittedName>
</protein>
<accession>R4KRG7</accession>
<evidence type="ECO:0000313" key="2">
    <source>
        <dbReference type="EMBL" id="AGL03165.1"/>
    </source>
</evidence>
<feature type="transmembrane region" description="Helical" evidence="1">
    <location>
        <begin position="34"/>
        <end position="56"/>
    </location>
</feature>
<dbReference type="HOGENOM" id="CLU_2952874_0_0_9"/>
<dbReference type="EMBL" id="CP003273">
    <property type="protein sequence ID" value="AGL03165.1"/>
    <property type="molecule type" value="Genomic_DNA"/>
</dbReference>
<keyword evidence="3" id="KW-1185">Reference proteome</keyword>
<dbReference type="Proteomes" id="UP000013520">
    <property type="component" value="Chromosome"/>
</dbReference>
<name>R4KRG7_9FIRM</name>
<reference evidence="2 3" key="1">
    <citation type="submission" date="2012-01" db="EMBL/GenBank/DDBJ databases">
        <title>Complete sequence of Desulfotomaculum gibsoniae DSM 7213.</title>
        <authorList>
            <consortium name="US DOE Joint Genome Institute"/>
            <person name="Lucas S."/>
            <person name="Han J."/>
            <person name="Lapidus A."/>
            <person name="Cheng J.-F."/>
            <person name="Goodwin L."/>
            <person name="Pitluck S."/>
            <person name="Peters L."/>
            <person name="Ovchinnikova G."/>
            <person name="Teshima H."/>
            <person name="Detter J.C."/>
            <person name="Han C."/>
            <person name="Tapia R."/>
            <person name="Land M."/>
            <person name="Hauser L."/>
            <person name="Kyrpides N."/>
            <person name="Ivanova N."/>
            <person name="Pagani I."/>
            <person name="Parshina S."/>
            <person name="Plugge C."/>
            <person name="Muyzer G."/>
            <person name="Kuever J."/>
            <person name="Ivanova A."/>
            <person name="Nazina T."/>
            <person name="Klenk H.-P."/>
            <person name="Brambilla E."/>
            <person name="Spring S."/>
            <person name="Stams A.F."/>
            <person name="Woyke T."/>
        </authorList>
    </citation>
    <scope>NUCLEOTIDE SEQUENCE [LARGE SCALE GENOMIC DNA]</scope>
    <source>
        <strain evidence="2 3">DSM 7213</strain>
    </source>
</reference>
<dbReference type="AlphaFoldDB" id="R4KRG7"/>
<feature type="transmembrane region" description="Helical" evidence="1">
    <location>
        <begin position="7"/>
        <end position="28"/>
    </location>
</feature>
<keyword evidence="1" id="KW-0812">Transmembrane</keyword>
<proteinExistence type="predicted"/>
<organism evidence="2 3">
    <name type="scientific">Desulfoscipio gibsoniae DSM 7213</name>
    <dbReference type="NCBI Taxonomy" id="767817"/>
    <lineage>
        <taxon>Bacteria</taxon>
        <taxon>Bacillati</taxon>
        <taxon>Bacillota</taxon>
        <taxon>Clostridia</taxon>
        <taxon>Eubacteriales</taxon>
        <taxon>Desulfallaceae</taxon>
        <taxon>Desulfoscipio</taxon>
    </lineage>
</organism>